<reference evidence="2" key="1">
    <citation type="submission" date="2016-11" db="EMBL/GenBank/DDBJ databases">
        <authorList>
            <person name="Varghese N."/>
            <person name="Submissions S."/>
        </authorList>
    </citation>
    <scope>NUCLEOTIDE SEQUENCE [LARGE SCALE GENOMIC DNA]</scope>
    <source>
        <strain evidence="2">DSM 26898</strain>
    </source>
</reference>
<keyword evidence="2" id="KW-1185">Reference proteome</keyword>
<protein>
    <submittedName>
        <fullName evidence="1">Uncharacterized protein</fullName>
    </submittedName>
</protein>
<evidence type="ECO:0000313" key="1">
    <source>
        <dbReference type="EMBL" id="SHF46767.1"/>
    </source>
</evidence>
<dbReference type="EMBL" id="FQVO01000026">
    <property type="protein sequence ID" value="SHF46767.1"/>
    <property type="molecule type" value="Genomic_DNA"/>
</dbReference>
<accession>A0A1M5BWT2</accession>
<name>A0A1M5BWT2_9FLAO</name>
<dbReference type="NCBIfam" id="NF047798">
    <property type="entry name" value="leader_Chryseo"/>
    <property type="match status" value="1"/>
</dbReference>
<proteinExistence type="predicted"/>
<dbReference type="Proteomes" id="UP000184236">
    <property type="component" value="Unassembled WGS sequence"/>
</dbReference>
<dbReference type="AlphaFoldDB" id="A0A1M5BWT2"/>
<evidence type="ECO:0000313" key="2">
    <source>
        <dbReference type="Proteomes" id="UP000184236"/>
    </source>
</evidence>
<sequence length="107" mass="12240">MLINFENIKLNNFVIKPNSILMKNLKILSRKDLKEIKGAASISKCPPGKYYCPETGVCIPFYAGCYIIVPDLPAEEKVSQYQILKSFSLGKNFLFRIHSSEFLRLHI</sequence>
<dbReference type="InterPro" id="IPR058074">
    <property type="entry name" value="Bacteriocin-like"/>
</dbReference>
<organism evidence="1 2">
    <name type="scientific">Chryseobacterium takakiae</name>
    <dbReference type="NCBI Taxonomy" id="1302685"/>
    <lineage>
        <taxon>Bacteria</taxon>
        <taxon>Pseudomonadati</taxon>
        <taxon>Bacteroidota</taxon>
        <taxon>Flavobacteriia</taxon>
        <taxon>Flavobacteriales</taxon>
        <taxon>Weeksellaceae</taxon>
        <taxon>Chryseobacterium group</taxon>
        <taxon>Chryseobacterium</taxon>
    </lineage>
</organism>
<gene>
    <name evidence="1" type="ORF">SAMN05444408_1267</name>
</gene>